<dbReference type="InterPro" id="IPR001584">
    <property type="entry name" value="Integrase_cat-core"/>
</dbReference>
<dbReference type="FunFam" id="1.10.340.70:FF:000001">
    <property type="entry name" value="Retrovirus-related Pol polyprotein from transposon gypsy-like Protein"/>
    <property type="match status" value="1"/>
</dbReference>
<proteinExistence type="predicted"/>
<evidence type="ECO:0000313" key="3">
    <source>
        <dbReference type="Proteomes" id="UP000288805"/>
    </source>
</evidence>
<gene>
    <name evidence="2" type="primary">Tf2-8_0</name>
    <name evidence="2" type="ORF">CK203_042668</name>
</gene>
<protein>
    <submittedName>
        <fullName evidence="2">Transposon Tf2-8 polyprotein</fullName>
    </submittedName>
</protein>
<dbReference type="Pfam" id="PF17921">
    <property type="entry name" value="Integrase_H2C2"/>
    <property type="match status" value="1"/>
</dbReference>
<dbReference type="Gene3D" id="1.10.340.70">
    <property type="match status" value="1"/>
</dbReference>
<evidence type="ECO:0000259" key="1">
    <source>
        <dbReference type="PROSITE" id="PS50994"/>
    </source>
</evidence>
<name>A0A438I725_VITVI</name>
<comment type="caution">
    <text evidence="2">The sequence shown here is derived from an EMBL/GenBank/DDBJ whole genome shotgun (WGS) entry which is preliminary data.</text>
</comment>
<dbReference type="GO" id="GO:0015074">
    <property type="term" value="P:DNA integration"/>
    <property type="evidence" value="ECO:0007669"/>
    <property type="project" value="InterPro"/>
</dbReference>
<reference evidence="2 3" key="1">
    <citation type="journal article" date="2018" name="PLoS Genet.">
        <title>Population sequencing reveals clonal diversity and ancestral inbreeding in the grapevine cultivar Chardonnay.</title>
        <authorList>
            <person name="Roach M.J."/>
            <person name="Johnson D.L."/>
            <person name="Bohlmann J."/>
            <person name="van Vuuren H.J."/>
            <person name="Jones S.J."/>
            <person name="Pretorius I.S."/>
            <person name="Schmidt S.A."/>
            <person name="Borneman A.R."/>
        </authorList>
    </citation>
    <scope>NUCLEOTIDE SEQUENCE [LARGE SCALE GENOMIC DNA]</scope>
    <source>
        <strain evidence="3">cv. Chardonnay</strain>
        <tissue evidence="2">Leaf</tissue>
    </source>
</reference>
<evidence type="ECO:0000313" key="2">
    <source>
        <dbReference type="EMBL" id="RVW92493.1"/>
    </source>
</evidence>
<dbReference type="PANTHER" id="PTHR37984">
    <property type="entry name" value="PROTEIN CBG26694"/>
    <property type="match status" value="1"/>
</dbReference>
<dbReference type="Proteomes" id="UP000288805">
    <property type="component" value="Unassembled WGS sequence"/>
</dbReference>
<dbReference type="Gene3D" id="3.30.420.10">
    <property type="entry name" value="Ribonuclease H-like superfamily/Ribonuclease H"/>
    <property type="match status" value="1"/>
</dbReference>
<dbReference type="SUPFAM" id="SSF53098">
    <property type="entry name" value="Ribonuclease H-like"/>
    <property type="match status" value="1"/>
</dbReference>
<dbReference type="InterPro" id="IPR036397">
    <property type="entry name" value="RNaseH_sf"/>
</dbReference>
<dbReference type="EMBL" id="QGNW01000137">
    <property type="protein sequence ID" value="RVW92493.1"/>
    <property type="molecule type" value="Genomic_DNA"/>
</dbReference>
<accession>A0A438I725</accession>
<dbReference type="PROSITE" id="PS50994">
    <property type="entry name" value="INTEGRASE"/>
    <property type="match status" value="1"/>
</dbReference>
<feature type="domain" description="Integrase catalytic" evidence="1">
    <location>
        <begin position="133"/>
        <end position="271"/>
    </location>
</feature>
<dbReference type="PANTHER" id="PTHR37984:SF5">
    <property type="entry name" value="PROTEIN NYNRIN-LIKE"/>
    <property type="match status" value="1"/>
</dbReference>
<dbReference type="InterPro" id="IPR050951">
    <property type="entry name" value="Retrovirus_Pol_polyprotein"/>
</dbReference>
<dbReference type="InterPro" id="IPR012337">
    <property type="entry name" value="RNaseH-like_sf"/>
</dbReference>
<dbReference type="GO" id="GO:0003676">
    <property type="term" value="F:nucleic acid binding"/>
    <property type="evidence" value="ECO:0007669"/>
    <property type="project" value="InterPro"/>
</dbReference>
<organism evidence="2 3">
    <name type="scientific">Vitis vinifera</name>
    <name type="common">Grape</name>
    <dbReference type="NCBI Taxonomy" id="29760"/>
    <lineage>
        <taxon>Eukaryota</taxon>
        <taxon>Viridiplantae</taxon>
        <taxon>Streptophyta</taxon>
        <taxon>Embryophyta</taxon>
        <taxon>Tracheophyta</taxon>
        <taxon>Spermatophyta</taxon>
        <taxon>Magnoliopsida</taxon>
        <taxon>eudicotyledons</taxon>
        <taxon>Gunneridae</taxon>
        <taxon>Pentapetalae</taxon>
        <taxon>rosids</taxon>
        <taxon>Vitales</taxon>
        <taxon>Vitaceae</taxon>
        <taxon>Viteae</taxon>
        <taxon>Vitis</taxon>
    </lineage>
</organism>
<sequence length="271" mass="31667">MHSQERKKRQNWWQFPSPFRDGLIPFKEEVLTNSKLQYLVKLVQEGEAVGPWEFKDGVLFFKSRIYLNSDSSLLPIIIQEFHSNTHEGIHKTLQRIRSVFYWVGMKKQIRDYIRHCDVCQRHKTECTSPAGLLQPLPIPTKVWSDISMDFVDGLSTSMGKSTIFVVVDRLPKYAHFIPISHPYTAQSVAKEFFDHVFLLHGLPESIVCETDPAFTSKFWEELFRLNGTSFNFSSAYHPQTDGQTEVVNRTLEMYLRCFSSPRPKEWTKWIA</sequence>
<dbReference type="AlphaFoldDB" id="A0A438I725"/>
<dbReference type="InterPro" id="IPR041588">
    <property type="entry name" value="Integrase_H2C2"/>
</dbReference>